<dbReference type="Proteomes" id="UP000693738">
    <property type="component" value="Unassembled WGS sequence"/>
</dbReference>
<evidence type="ECO:0000259" key="2">
    <source>
        <dbReference type="Pfam" id="PF17874"/>
    </source>
</evidence>
<dbReference type="EMBL" id="CAJSTJ010000151">
    <property type="protein sequence ID" value="CAG7562602.1"/>
    <property type="molecule type" value="Genomic_DNA"/>
</dbReference>
<dbReference type="InterPro" id="IPR041617">
    <property type="entry name" value="TPR_MalT"/>
</dbReference>
<dbReference type="InterPro" id="IPR019734">
    <property type="entry name" value="TPR_rpt"/>
</dbReference>
<dbReference type="InterPro" id="IPR053137">
    <property type="entry name" value="NLR-like"/>
</dbReference>
<evidence type="ECO:0000259" key="1">
    <source>
        <dbReference type="Pfam" id="PF00931"/>
    </source>
</evidence>
<dbReference type="Pfam" id="PF17874">
    <property type="entry name" value="TPR_MalT"/>
    <property type="match status" value="1"/>
</dbReference>
<dbReference type="Pfam" id="PF13374">
    <property type="entry name" value="TPR_10"/>
    <property type="match status" value="1"/>
</dbReference>
<feature type="domain" description="NB-ARC" evidence="1">
    <location>
        <begin position="400"/>
        <end position="560"/>
    </location>
</feature>
<dbReference type="Pfam" id="PF00931">
    <property type="entry name" value="NB-ARC"/>
    <property type="match status" value="1"/>
</dbReference>
<evidence type="ECO:0000313" key="4">
    <source>
        <dbReference type="Proteomes" id="UP000693738"/>
    </source>
</evidence>
<reference evidence="3" key="1">
    <citation type="submission" date="2021-05" db="EMBL/GenBank/DDBJ databases">
        <authorList>
            <person name="Khan N."/>
        </authorList>
    </citation>
    <scope>NUCLEOTIDE SEQUENCE</scope>
</reference>
<protein>
    <recommendedName>
        <fullName evidence="5">NB-ARC domain-containing protein</fullName>
    </recommendedName>
</protein>
<evidence type="ECO:0008006" key="5">
    <source>
        <dbReference type="Google" id="ProtNLM"/>
    </source>
</evidence>
<dbReference type="PANTHER" id="PTHR46082">
    <property type="entry name" value="ATP/GTP-BINDING PROTEIN-RELATED"/>
    <property type="match status" value="1"/>
</dbReference>
<dbReference type="InterPro" id="IPR002182">
    <property type="entry name" value="NB-ARC"/>
</dbReference>
<dbReference type="SMART" id="SM00028">
    <property type="entry name" value="TPR"/>
    <property type="match status" value="6"/>
</dbReference>
<accession>A0A8J2IST3</accession>
<feature type="domain" description="MalT-like TPR region" evidence="2">
    <location>
        <begin position="785"/>
        <end position="1074"/>
    </location>
</feature>
<dbReference type="GO" id="GO:0043531">
    <property type="term" value="F:ADP binding"/>
    <property type="evidence" value="ECO:0007669"/>
    <property type="project" value="InterPro"/>
</dbReference>
<comment type="caution">
    <text evidence="3">The sequence shown here is derived from an EMBL/GenBank/DDBJ whole genome shotgun (WGS) entry which is preliminary data.</text>
</comment>
<name>A0A8J2IST3_FUSEQ</name>
<proteinExistence type="predicted"/>
<dbReference type="PANTHER" id="PTHR46082:SF6">
    <property type="entry name" value="AAA+ ATPASE DOMAIN-CONTAINING PROTEIN-RELATED"/>
    <property type="match status" value="1"/>
</dbReference>
<sequence length="1179" mass="133756">MAKKKKGPVFRVTGLRAEQPDENLDTALRTAITENLSDNEQHFQFTTALVPSCNDNLRKVALVEFHDGIPNFLLDLVKDPLDDFQIVMGKDGITFDRHFFGFTQLYTPKPDTDITADIIAITGLDGHAYGSWRSKKNLGRMWLRDFLSKDLPCCRTMIYGYNSKLSSHAISKITDYGRELMEELKKIRCSEQCLIKATQTNEGDHPTIAALHKATYGMLLFGIPHKGLVVADIQKILAHQGNNHRRALLQQIRKKSDLLESQLVDFKNLIRDRKIVSFYETRTTRQLQFNSDTECWERTGATFVAVDTDSALLQLPDSLEEKIPVDADHSMIVKFDSETSKTYISARDKLRRFEKEAPSVIAARFLLTRDGPKPTIMIPFQQDSDFVGREAVIANIFELHQTNKHVRVALTGLGGVGKSQIAIEYAYRFRESVPQAWVFWVHAANASRFEEAYRAIADKVEMAGRDNPKADILKTVHNWLSDETNGQWLLIIDNADDDGPFFDPDRPLEGFLPQTPNGKLLFTSRKRSAATNLVGSQGHTLEVKPMGEDDALTLLSTRGLLNKSNQDDSKALVQALEYIPLAITHAAACIKASALMTMADYIRRFEESEAYLVKVLGKEEYKDIRRDNSIRHAVIATWQISFAQIQGTEPFAADLLALMSMFDRQGIPLCLLRKACIDLDDLLIVLVDFSLVRIDIGQESAEMHRVVQLSMKAWLKNRQTTPQTGQSRRVSNTMVPRHDYATCAREALFLVADVYPHSNLTNRGLCSKYLPHAYAVLKNGVSRSTEELKAQGYLLCNIGTYLLHECRWKEAEQHASESLTLHKATFGSESHYTIGSLRLVGSTYAGQCRWKDAERVLVESMQMAKMYFGELHDTTIDTIIHLSHLYYGQGRYEKAEDFAVQAVETSRKVFGDDYHSTLGASKHLGLVYQARGRLNEAEEVILRCLEECKKAYGYEHHQTQDVMRKLGSIYLDQGRWKQAEELLIQATSCLTDALGEDHPRSLAAMQQITWTFIGQQRWAEAEEIGTRILTACKTRMGERDPETLKAMSCLSYIYQSQGDRERSKEILTKVLQISREVFGKEHPNVLATMNNLARLSFKQDIEETEKVYVYVEEVARRVLGVDHLDTLRYMFNLAMVWATRGKMGEAVALVKEVSERQQGVFGQDHPDTQKSIAWLAKWE</sequence>
<dbReference type="AlphaFoldDB" id="A0A8J2IST3"/>
<organism evidence="3 4">
    <name type="scientific">Fusarium equiseti</name>
    <name type="common">Fusarium scirpi</name>
    <dbReference type="NCBI Taxonomy" id="61235"/>
    <lineage>
        <taxon>Eukaryota</taxon>
        <taxon>Fungi</taxon>
        <taxon>Dikarya</taxon>
        <taxon>Ascomycota</taxon>
        <taxon>Pezizomycotina</taxon>
        <taxon>Sordariomycetes</taxon>
        <taxon>Hypocreomycetidae</taxon>
        <taxon>Hypocreales</taxon>
        <taxon>Nectriaceae</taxon>
        <taxon>Fusarium</taxon>
        <taxon>Fusarium incarnatum-equiseti species complex</taxon>
    </lineage>
</organism>
<evidence type="ECO:0000313" key="3">
    <source>
        <dbReference type="EMBL" id="CAG7562602.1"/>
    </source>
</evidence>
<gene>
    <name evidence="3" type="ORF">FEQUK3_LOCUS8321</name>
</gene>